<dbReference type="EMBL" id="CP002355">
    <property type="protein sequence ID" value="ADR35065.1"/>
    <property type="molecule type" value="Genomic_DNA"/>
</dbReference>
<proteinExistence type="predicted"/>
<protein>
    <submittedName>
        <fullName evidence="1">Uncharacterized protein</fullName>
    </submittedName>
</protein>
<name>E4TYC0_SULKY</name>
<dbReference type="AlphaFoldDB" id="E4TYC0"/>
<organism evidence="1 2">
    <name type="scientific">Sulfuricurvum kujiense (strain ATCC BAA-921 / DSM 16994 / JCM 11577 / YK-1)</name>
    <dbReference type="NCBI Taxonomy" id="709032"/>
    <lineage>
        <taxon>Bacteria</taxon>
        <taxon>Pseudomonadati</taxon>
        <taxon>Campylobacterota</taxon>
        <taxon>Epsilonproteobacteria</taxon>
        <taxon>Campylobacterales</taxon>
        <taxon>Sulfurimonadaceae</taxon>
        <taxon>Sulfuricurvum</taxon>
    </lineage>
</organism>
<evidence type="ECO:0000313" key="1">
    <source>
        <dbReference type="EMBL" id="ADR35065.1"/>
    </source>
</evidence>
<dbReference type="RefSeq" id="WP_013461262.1">
    <property type="nucleotide sequence ID" value="NC_014762.1"/>
</dbReference>
<accession>E4TYC0</accession>
<dbReference type="InterPro" id="IPR011051">
    <property type="entry name" value="RmlC_Cupin_sf"/>
</dbReference>
<keyword evidence="2" id="KW-1185">Reference proteome</keyword>
<dbReference type="InterPro" id="IPR014710">
    <property type="entry name" value="RmlC-like_jellyroll"/>
</dbReference>
<sequence length="140" mass="15707">MDGVILTPLKRIPHPKGDVYHALKQSDNGFHAFGEAYFSTVRQNCIKGWKKHTKMTLNLIVPVGSIEFVLFDDRADSSTKGKFFATVLGPSAYQRLSVPPNVWMAFLGLEEFNLLLNVADLEHDPAEALTLELDAIAYEW</sequence>
<dbReference type="Proteomes" id="UP000008721">
    <property type="component" value="Chromosome"/>
</dbReference>
<dbReference type="OrthoDB" id="9800680at2"/>
<evidence type="ECO:0000313" key="2">
    <source>
        <dbReference type="Proteomes" id="UP000008721"/>
    </source>
</evidence>
<dbReference type="STRING" id="709032.Sulku_2405"/>
<dbReference type="KEGG" id="sku:Sulku_2405"/>
<dbReference type="Gene3D" id="2.60.120.10">
    <property type="entry name" value="Jelly Rolls"/>
    <property type="match status" value="1"/>
</dbReference>
<dbReference type="HOGENOM" id="CLU_090940_3_0_7"/>
<reference evidence="1 2" key="1">
    <citation type="journal article" date="2012" name="Stand. Genomic Sci.">
        <title>Complete genome sequence of the sulfur compounds oxidizing chemolithoautotroph Sulfuricurvum kujiense type strain (YK-1(T)).</title>
        <authorList>
            <person name="Han C."/>
            <person name="Kotsyurbenko O."/>
            <person name="Chertkov O."/>
            <person name="Held B."/>
            <person name="Lapidus A."/>
            <person name="Nolan M."/>
            <person name="Lucas S."/>
            <person name="Hammon N."/>
            <person name="Deshpande S."/>
            <person name="Cheng J.F."/>
            <person name="Tapia R."/>
            <person name="Goodwin L.A."/>
            <person name="Pitluck S."/>
            <person name="Liolios K."/>
            <person name="Pagani I."/>
            <person name="Ivanova N."/>
            <person name="Mavromatis K."/>
            <person name="Mikhailova N."/>
            <person name="Pati A."/>
            <person name="Chen A."/>
            <person name="Palaniappan K."/>
            <person name="Land M."/>
            <person name="Hauser L."/>
            <person name="Chang Y.J."/>
            <person name="Jeffries C.D."/>
            <person name="Brambilla E.M."/>
            <person name="Rohde M."/>
            <person name="Spring S."/>
            <person name="Sikorski J."/>
            <person name="Goker M."/>
            <person name="Woyke T."/>
            <person name="Bristow J."/>
            <person name="Eisen J.A."/>
            <person name="Markowitz V."/>
            <person name="Hugenholtz P."/>
            <person name="Kyrpides N.C."/>
            <person name="Klenk H.P."/>
            <person name="Detter J.C."/>
        </authorList>
    </citation>
    <scope>NUCLEOTIDE SEQUENCE [LARGE SCALE GENOMIC DNA]</scope>
    <source>
        <strain evidence="2">ATCC BAA-921 / DSM 16994 / JCM 11577 / YK-1</strain>
    </source>
</reference>
<gene>
    <name evidence="1" type="ordered locus">Sulku_2405</name>
</gene>
<dbReference type="SUPFAM" id="SSF51182">
    <property type="entry name" value="RmlC-like cupins"/>
    <property type="match status" value="1"/>
</dbReference>
<dbReference type="eggNOG" id="COG1898">
    <property type="taxonomic scope" value="Bacteria"/>
</dbReference>